<evidence type="ECO:0000256" key="1">
    <source>
        <dbReference type="ARBA" id="ARBA00022741"/>
    </source>
</evidence>
<dbReference type="InterPro" id="IPR030386">
    <property type="entry name" value="G_GB1_RHD3_dom"/>
</dbReference>
<dbReference type="EMBL" id="MN739303">
    <property type="protein sequence ID" value="QHS97746.1"/>
    <property type="molecule type" value="Genomic_DNA"/>
</dbReference>
<dbReference type="Gene3D" id="3.40.50.300">
    <property type="entry name" value="P-loop containing nucleotide triphosphate hydrolases"/>
    <property type="match status" value="1"/>
</dbReference>
<feature type="domain" description="GB1/RHD3-type G" evidence="4">
    <location>
        <begin position="37"/>
        <end position="275"/>
    </location>
</feature>
<reference evidence="5" key="1">
    <citation type="journal article" date="2020" name="Nature">
        <title>Giant virus diversity and host interactions through global metagenomics.</title>
        <authorList>
            <person name="Schulz F."/>
            <person name="Roux S."/>
            <person name="Paez-Espino D."/>
            <person name="Jungbluth S."/>
            <person name="Walsh D.A."/>
            <person name="Denef V.J."/>
            <person name="McMahon K.D."/>
            <person name="Konstantinidis K.T."/>
            <person name="Eloe-Fadrosh E.A."/>
            <person name="Kyrpides N.C."/>
            <person name="Woyke T."/>
        </authorList>
    </citation>
    <scope>NUCLEOTIDE SEQUENCE</scope>
    <source>
        <strain evidence="5">GVMAG-M-3300020182-33</strain>
    </source>
</reference>
<organism evidence="5">
    <name type="scientific">viral metagenome</name>
    <dbReference type="NCBI Taxonomy" id="1070528"/>
    <lineage>
        <taxon>unclassified sequences</taxon>
        <taxon>metagenomes</taxon>
        <taxon>organismal metagenomes</taxon>
    </lineage>
</organism>
<dbReference type="AlphaFoldDB" id="A0A6C0BZZ7"/>
<dbReference type="PROSITE" id="PS51715">
    <property type="entry name" value="G_GB1_RHD3"/>
    <property type="match status" value="1"/>
</dbReference>
<keyword evidence="1" id="KW-0547">Nucleotide-binding</keyword>
<evidence type="ECO:0000256" key="2">
    <source>
        <dbReference type="ARBA" id="ARBA00023134"/>
    </source>
</evidence>
<proteinExistence type="predicted"/>
<name>A0A6C0BZZ7_9ZZZZ</name>
<evidence type="ECO:0000259" key="4">
    <source>
        <dbReference type="PROSITE" id="PS51715"/>
    </source>
</evidence>
<accession>A0A6C0BZZ7</accession>
<dbReference type="InterPro" id="IPR027417">
    <property type="entry name" value="P-loop_NTPase"/>
</dbReference>
<sequence>MASDEDHALDPIPLVVDNGSGKYECHAEGLHFLRSCSMPLAVIVVAGRYRTGKSFLLNRGILQLPVDRGFTTGSTVNACTKGLWAYPKIVRLSGTSTQALILDSEGTGSSEGTPAHDAKLISIALALASVFVFNSVGALDEACFSEVGVIAHAAQMLQRQSHDVWQTPDLVWVLRDFSLLLQNPEGVTISPNAYLEQCLSEKGKGEARELLRTYFEKRSLFTLVRPVADEENLRRLNSLNNEALRPEFVQELTKFHMHLCTEARVKTLGGHAATGSVLAHLCLGAIQAVNDGSCPCVSDSLTFLLELDLGTALKAVAIEVRREAQNYSRRLPCPPDSIKLRRPSLPDSLVGNSVWSERFFLEVENMCENEEDALAIQNTAEQARWVRDFIESAKKSRNPLCAFECFMRTAHETVGVRCAHDSCLLMYETCVECERRCSANLIGEMEAIQASEAAQCELTQKYAEENDEIRVELNASLMTVVSPPADLSEMLEAERKNSDGLLYELGNSQSELEKTKRLCESISCDLAVVLEERDKRRLESAESGDRTTNNCTQEITELKSSNAALCESLKIQEETEKLRFTEMQQDMMQILEDAKGKFAGRHETDMARVASEEMEVSTLKCREKMLSSEEKKEREAAQELRTQLARAEKEHSGAILQLKRRHTEQYAEKSATMRENHEHSLLELQKAREKVVESERTRVRLEIESQVNKRACESHKDDLKHLAKTRRCAEDLRERLVDREASARTSSTLLEESRRQILELEDVHHKTEAAHGAEIRKKEYKVAMLEFQLQALAGGAK</sequence>
<keyword evidence="3" id="KW-0175">Coiled coil</keyword>
<keyword evidence="2" id="KW-0342">GTP-binding</keyword>
<dbReference type="GO" id="GO:0005525">
    <property type="term" value="F:GTP binding"/>
    <property type="evidence" value="ECO:0007669"/>
    <property type="project" value="UniProtKB-KW"/>
</dbReference>
<dbReference type="SUPFAM" id="SSF52540">
    <property type="entry name" value="P-loop containing nucleoside triphosphate hydrolases"/>
    <property type="match status" value="1"/>
</dbReference>
<protein>
    <recommendedName>
        <fullName evidence="4">GB1/RHD3-type G domain-containing protein</fullName>
    </recommendedName>
</protein>
<dbReference type="GO" id="GO:0003924">
    <property type="term" value="F:GTPase activity"/>
    <property type="evidence" value="ECO:0007669"/>
    <property type="project" value="InterPro"/>
</dbReference>
<dbReference type="PANTHER" id="PTHR10751">
    <property type="entry name" value="GUANYLATE BINDING PROTEIN"/>
    <property type="match status" value="1"/>
</dbReference>
<dbReference type="Pfam" id="PF02263">
    <property type="entry name" value="GBP"/>
    <property type="match status" value="1"/>
</dbReference>
<dbReference type="InterPro" id="IPR015894">
    <property type="entry name" value="Guanylate-bd_N"/>
</dbReference>
<evidence type="ECO:0000313" key="5">
    <source>
        <dbReference type="EMBL" id="QHS97746.1"/>
    </source>
</evidence>
<evidence type="ECO:0000256" key="3">
    <source>
        <dbReference type="SAM" id="Coils"/>
    </source>
</evidence>
<feature type="coiled-coil region" evidence="3">
    <location>
        <begin position="630"/>
        <end position="657"/>
    </location>
</feature>